<dbReference type="EMBL" id="LR593887">
    <property type="protein sequence ID" value="VTS06481.1"/>
    <property type="molecule type" value="Genomic_DNA"/>
</dbReference>
<proteinExistence type="predicted"/>
<accession>A0A6C2YSB7</accession>
<gene>
    <name evidence="3" type="ORF">GMBLW1_46330</name>
</gene>
<dbReference type="PROSITE" id="PS00409">
    <property type="entry name" value="PROKAR_NTER_METHYL"/>
    <property type="match status" value="1"/>
</dbReference>
<evidence type="ECO:0000313" key="4">
    <source>
        <dbReference type="Proteomes" id="UP000464378"/>
    </source>
</evidence>
<name>A0A6C2YSB7_9BACT</name>
<dbReference type="PANTHER" id="PTHR30093:SF2">
    <property type="entry name" value="TYPE II SECRETION SYSTEM PROTEIN H"/>
    <property type="match status" value="1"/>
</dbReference>
<dbReference type="InParanoid" id="A0A6C2YSB7"/>
<keyword evidence="1" id="KW-0812">Transmembrane</keyword>
<dbReference type="SUPFAM" id="SSF54523">
    <property type="entry name" value="Pili subunits"/>
    <property type="match status" value="1"/>
</dbReference>
<dbReference type="KEGG" id="tim:GMBLW1_46330"/>
<evidence type="ECO:0000313" key="3">
    <source>
        <dbReference type="EMBL" id="VIP04560.1"/>
    </source>
</evidence>
<evidence type="ECO:0000259" key="2">
    <source>
        <dbReference type="Pfam" id="PF07596"/>
    </source>
</evidence>
<dbReference type="EMBL" id="LR586016">
    <property type="protein sequence ID" value="VIP04560.1"/>
    <property type="molecule type" value="Genomic_DNA"/>
</dbReference>
<feature type="transmembrane region" description="Helical" evidence="1">
    <location>
        <begin position="12"/>
        <end position="34"/>
    </location>
</feature>
<dbReference type="AlphaFoldDB" id="A0A6C2YSB7"/>
<feature type="domain" description="DUF1559" evidence="2">
    <location>
        <begin position="35"/>
        <end position="288"/>
    </location>
</feature>
<dbReference type="InterPro" id="IPR045584">
    <property type="entry name" value="Pilin-like"/>
</dbReference>
<dbReference type="InterPro" id="IPR011453">
    <property type="entry name" value="DUF1559"/>
</dbReference>
<evidence type="ECO:0000256" key="1">
    <source>
        <dbReference type="SAM" id="Phobius"/>
    </source>
</evidence>
<dbReference type="InterPro" id="IPR012902">
    <property type="entry name" value="N_methyl_site"/>
</dbReference>
<keyword evidence="4" id="KW-1185">Reference proteome</keyword>
<keyword evidence="1" id="KW-1133">Transmembrane helix</keyword>
<protein>
    <recommendedName>
        <fullName evidence="2">DUF1559 domain-containing protein</fullName>
    </recommendedName>
</protein>
<dbReference type="PANTHER" id="PTHR30093">
    <property type="entry name" value="GENERAL SECRETION PATHWAY PROTEIN G"/>
    <property type="match status" value="1"/>
</dbReference>
<dbReference type="InterPro" id="IPR027558">
    <property type="entry name" value="Pre_pil_HX9DG_C"/>
</dbReference>
<dbReference type="NCBIfam" id="TIGR04294">
    <property type="entry name" value="pre_pil_HX9DG"/>
    <property type="match status" value="1"/>
</dbReference>
<dbReference type="Gene3D" id="3.30.700.10">
    <property type="entry name" value="Glycoprotein, Type 4 Pilin"/>
    <property type="match status" value="1"/>
</dbReference>
<dbReference type="Pfam" id="PF07963">
    <property type="entry name" value="N_methyl"/>
    <property type="match status" value="1"/>
</dbReference>
<dbReference type="Pfam" id="PF07596">
    <property type="entry name" value="SBP_bac_10"/>
    <property type="match status" value="1"/>
</dbReference>
<dbReference type="NCBIfam" id="TIGR02532">
    <property type="entry name" value="IV_pilin_GFxxxE"/>
    <property type="match status" value="1"/>
</dbReference>
<dbReference type="Proteomes" id="UP000464378">
    <property type="component" value="Chromosome"/>
</dbReference>
<organism evidence="3">
    <name type="scientific">Tuwongella immobilis</name>
    <dbReference type="NCBI Taxonomy" id="692036"/>
    <lineage>
        <taxon>Bacteria</taxon>
        <taxon>Pseudomonadati</taxon>
        <taxon>Planctomycetota</taxon>
        <taxon>Planctomycetia</taxon>
        <taxon>Gemmatales</taxon>
        <taxon>Gemmataceae</taxon>
        <taxon>Tuwongella</taxon>
    </lineage>
</organism>
<dbReference type="RefSeq" id="WP_174250774.1">
    <property type="nucleotide sequence ID" value="NZ_LR593887.1"/>
</dbReference>
<sequence>MNRRNGMRRGFTLIELLVVIAIIAVLIGLLLPAVQKVREAAARMQCQNNLKQIGLAAHNYHDSYGYLIPAFIGDNSESATLNSWATWGAIILPYIEQQNVLNLWDVRRLVGYQPAAAYQTQVKLFLCPSRPTPVLSQNDFQILDGTRPGGALTDYAASFGPHANFILSTGAVVPAIPSITADSAGPFLVSWQHQVALTGVTDGTSNTTMFGEKSIRPNSLRGLNEDRSIYSQVRNTHRRMMGVSDVNGDQRPLLPPNNQSIPFANSSFGGPHPGVTNFVFVDGSVRSVNIRTNLSVLTALVTRSGGEIVGDY</sequence>
<reference evidence="3" key="1">
    <citation type="submission" date="2019-04" db="EMBL/GenBank/DDBJ databases">
        <authorList>
            <consortium name="Science for Life Laboratories"/>
        </authorList>
    </citation>
    <scope>NUCLEOTIDE SEQUENCE</scope>
    <source>
        <strain evidence="3">MBLW1</strain>
    </source>
</reference>
<keyword evidence="1" id="KW-0472">Membrane</keyword>